<dbReference type="Proteomes" id="UP000320333">
    <property type="component" value="Unassembled WGS sequence"/>
</dbReference>
<dbReference type="FunFam" id="1.10.418.10:FF:000027">
    <property type="entry name" value="Probable fimbrin"/>
    <property type="match status" value="1"/>
</dbReference>
<evidence type="ECO:0000259" key="7">
    <source>
        <dbReference type="PROSITE" id="PS50021"/>
    </source>
</evidence>
<feature type="domain" description="Calponin-homology (CH)" evidence="7">
    <location>
        <begin position="507"/>
        <end position="610"/>
    </location>
</feature>
<dbReference type="PROSITE" id="PS00020">
    <property type="entry name" value="ACTININ_2"/>
    <property type="match status" value="1"/>
</dbReference>
<gene>
    <name evidence="8" type="ORF">CcCBS67573_g08535</name>
</gene>
<dbReference type="PANTHER" id="PTHR19961">
    <property type="entry name" value="FIMBRIN/PLASTIN"/>
    <property type="match status" value="1"/>
</dbReference>
<feature type="region of interest" description="Disordered" evidence="6">
    <location>
        <begin position="1"/>
        <end position="36"/>
    </location>
</feature>
<evidence type="ECO:0000256" key="1">
    <source>
        <dbReference type="ARBA" id="ARBA00022723"/>
    </source>
</evidence>
<evidence type="ECO:0000256" key="6">
    <source>
        <dbReference type="SAM" id="MobiDB-lite"/>
    </source>
</evidence>
<feature type="compositionally biased region" description="Polar residues" evidence="6">
    <location>
        <begin position="196"/>
        <end position="208"/>
    </location>
</feature>
<dbReference type="GO" id="GO:0110009">
    <property type="term" value="P:formin-nucleated actin cable organization"/>
    <property type="evidence" value="ECO:0007669"/>
    <property type="project" value="UniProtKB-ARBA"/>
</dbReference>
<protein>
    <recommendedName>
        <fullName evidence="5">Fimbrin</fullName>
    </recommendedName>
</protein>
<dbReference type="PROSITE" id="PS50021">
    <property type="entry name" value="CH"/>
    <property type="match status" value="4"/>
</dbReference>
<dbReference type="InterPro" id="IPR001715">
    <property type="entry name" value="CH_dom"/>
</dbReference>
<name>A0A507EKR5_9FUNG</name>
<accession>A0A507EKR5</accession>
<dbReference type="OrthoDB" id="431378at2759"/>
<evidence type="ECO:0000256" key="3">
    <source>
        <dbReference type="ARBA" id="ARBA00022837"/>
    </source>
</evidence>
<dbReference type="InterPro" id="IPR036872">
    <property type="entry name" value="CH_dom_sf"/>
</dbReference>
<dbReference type="PANTHER" id="PTHR19961:SF18">
    <property type="entry name" value="FI19014P1"/>
    <property type="match status" value="1"/>
</dbReference>
<proteinExistence type="predicted"/>
<dbReference type="GO" id="GO:0032432">
    <property type="term" value="C:actin filament bundle"/>
    <property type="evidence" value="ECO:0007669"/>
    <property type="project" value="TreeGrafter"/>
</dbReference>
<evidence type="ECO:0000256" key="4">
    <source>
        <dbReference type="ARBA" id="ARBA00023203"/>
    </source>
</evidence>
<dbReference type="GO" id="GO:0051015">
    <property type="term" value="F:actin filament binding"/>
    <property type="evidence" value="ECO:0007669"/>
    <property type="project" value="InterPro"/>
</dbReference>
<dbReference type="GO" id="GO:0005884">
    <property type="term" value="C:actin filament"/>
    <property type="evidence" value="ECO:0007669"/>
    <property type="project" value="TreeGrafter"/>
</dbReference>
<feature type="compositionally biased region" description="Low complexity" evidence="6">
    <location>
        <begin position="183"/>
        <end position="195"/>
    </location>
</feature>
<dbReference type="CDD" id="cd21300">
    <property type="entry name" value="CH_FIMB_rpt3"/>
    <property type="match status" value="1"/>
</dbReference>
<evidence type="ECO:0000313" key="9">
    <source>
        <dbReference type="Proteomes" id="UP000320333"/>
    </source>
</evidence>
<feature type="region of interest" description="Disordered" evidence="6">
    <location>
        <begin position="67"/>
        <end position="231"/>
    </location>
</feature>
<feature type="compositionally biased region" description="Polar residues" evidence="6">
    <location>
        <begin position="131"/>
        <end position="142"/>
    </location>
</feature>
<dbReference type="InterPro" id="IPR001589">
    <property type="entry name" value="Actinin_actin-bd_CS"/>
</dbReference>
<dbReference type="GO" id="GO:0051017">
    <property type="term" value="P:actin filament bundle assembly"/>
    <property type="evidence" value="ECO:0007669"/>
    <property type="project" value="InterPro"/>
</dbReference>
<dbReference type="EMBL" id="QEAP01000573">
    <property type="protein sequence ID" value="TPX63967.1"/>
    <property type="molecule type" value="Genomic_DNA"/>
</dbReference>
<evidence type="ECO:0000256" key="2">
    <source>
        <dbReference type="ARBA" id="ARBA00022737"/>
    </source>
</evidence>
<dbReference type="Gene3D" id="1.10.418.10">
    <property type="entry name" value="Calponin-like domain"/>
    <property type="match status" value="4"/>
</dbReference>
<dbReference type="SUPFAM" id="SSF47473">
    <property type="entry name" value="EF-hand"/>
    <property type="match status" value="1"/>
</dbReference>
<feature type="domain" description="Calponin-homology (CH)" evidence="7">
    <location>
        <begin position="633"/>
        <end position="740"/>
    </location>
</feature>
<dbReference type="SUPFAM" id="SSF47576">
    <property type="entry name" value="Calponin-homology domain, CH-domain"/>
    <property type="match status" value="1"/>
</dbReference>
<dbReference type="FunFam" id="1.10.418.10:FF:000042">
    <property type="entry name" value="Fimbrin, putative"/>
    <property type="match status" value="1"/>
</dbReference>
<comment type="caution">
    <text evidence="8">The sequence shown here is derived from an EMBL/GenBank/DDBJ whole genome shotgun (WGS) entry which is preliminary data.</text>
</comment>
<keyword evidence="9" id="KW-1185">Reference proteome</keyword>
<dbReference type="GO" id="GO:0051639">
    <property type="term" value="P:actin filament network formation"/>
    <property type="evidence" value="ECO:0007669"/>
    <property type="project" value="TreeGrafter"/>
</dbReference>
<dbReference type="InterPro" id="IPR039959">
    <property type="entry name" value="Fimbrin/Plastin"/>
</dbReference>
<dbReference type="STRING" id="246404.A0A507EKR5"/>
<feature type="domain" description="Calponin-homology (CH)" evidence="7">
    <location>
        <begin position="362"/>
        <end position="479"/>
    </location>
</feature>
<dbReference type="InterPro" id="IPR011992">
    <property type="entry name" value="EF-hand-dom_pair"/>
</dbReference>
<dbReference type="FunFam" id="1.10.418.10:FF:000016">
    <property type="entry name" value="Probable fimbrin"/>
    <property type="match status" value="1"/>
</dbReference>
<feature type="domain" description="Calponin-homology (CH)" evidence="7">
    <location>
        <begin position="753"/>
        <end position="862"/>
    </location>
</feature>
<keyword evidence="2" id="KW-0677">Repeat</keyword>
<dbReference type="GO" id="GO:0046872">
    <property type="term" value="F:metal ion binding"/>
    <property type="evidence" value="ECO:0007669"/>
    <property type="project" value="UniProtKB-KW"/>
</dbReference>
<evidence type="ECO:0000256" key="5">
    <source>
        <dbReference type="ARBA" id="ARBA00073963"/>
    </source>
</evidence>
<keyword evidence="1" id="KW-0479">Metal-binding</keyword>
<dbReference type="Pfam" id="PF00307">
    <property type="entry name" value="CH"/>
    <property type="match status" value="4"/>
</dbReference>
<dbReference type="AlphaFoldDB" id="A0A507EKR5"/>
<dbReference type="FunFam" id="1.10.418.10:FF:000010">
    <property type="entry name" value="Plastin-3 isoform 1"/>
    <property type="match status" value="1"/>
</dbReference>
<keyword evidence="3" id="KW-0106">Calcium</keyword>
<sequence length="868" mass="95190">MRAGFRATTSKNADSDDDWRSDSPEREPQYKKEVKDTIINNLNSKLARGPVENPVLTRPAPQASYAEYAQGGGGYAPVGGPLPTGPGAFGGVFQPQHMGTKPFSYSRPNDSAPSDGAANPPPPPKPAKFQVPNNQVPASNASVDAVATSIANNPFMRRDSGDASAATATAVPPPKLGNNPFMQNQAQAQAQTQFQKPTYQQPPMQNPSRPTPAPKAFSPPVAASYNKSSVPEPAPLGRSLFTSDPELSSTSQALASKFPYFSPSEVSTFARMFQDLDADNHGWIHQSDLGSVSTKAGEAASNVNEKLTRMKLIAQGDGVTLEAFLAAVSELRREKGMSATANKNKIVLHGSTSENTTHTINEDEKQSFVEHINQVLGADKDIRHRFPIDLLTMQIFGEVKDGLILAKLINDSVPNTIDERVLNLGKKLNTFQMTENNNVVVNSAKAIGCSVVNIGAQDLIEGREHLALGLIWQIIKIGLQAKVDLKYHPELFRLLEDGETLEQFLKLPVEQILLRWFNYHLKKAGWARKVHNFSGDVKDGENYTVLLSQLAPHLCDRSPLRTHDIYQRAEQVLGNADRMGCRKYLSPKTLVEGNQKLNFAFVANLFNNWPGLEKLSDAEKAQLDDSLFNSEGTREARAFALWLNSLGVEPFVNNLFDDLQDGLVLLQAIDKVRPGLVDWKKVNKPAPIASKFKKVENTNYVITLGKELKFTLVAVQGSDITDGVKTLTLGLVWQLMREHVIQTLKSLSKTGREITEVDIINWANTTVQTRAQKNTSITQFKDSQLSTGVYLLDLLNGIKKGVVDYTMVTPGRLEEDALMNAKYAISIARKLGATIFVLPEDIVEVKPKMILTFVGTLMALDKSGVLGM</sequence>
<reference evidence="8 9" key="1">
    <citation type="journal article" date="2019" name="Sci. Rep.">
        <title>Comparative genomics of chytrid fungi reveal insights into the obligate biotrophic and pathogenic lifestyle of Synchytrium endobioticum.</title>
        <authorList>
            <person name="van de Vossenberg B.T.L.H."/>
            <person name="Warris S."/>
            <person name="Nguyen H.D.T."/>
            <person name="van Gent-Pelzer M.P.E."/>
            <person name="Joly D.L."/>
            <person name="van de Geest H.C."/>
            <person name="Bonants P.J.M."/>
            <person name="Smith D.S."/>
            <person name="Levesque C.A."/>
            <person name="van der Lee T.A.J."/>
        </authorList>
    </citation>
    <scope>NUCLEOTIDE SEQUENCE [LARGE SCALE GENOMIC DNA]</scope>
    <source>
        <strain evidence="8 9">CBS 675.73</strain>
    </source>
</reference>
<feature type="compositionally biased region" description="Basic and acidic residues" evidence="6">
    <location>
        <begin position="18"/>
        <end position="36"/>
    </location>
</feature>
<dbReference type="GO" id="GO:0030479">
    <property type="term" value="C:actin cortical patch"/>
    <property type="evidence" value="ECO:0007669"/>
    <property type="project" value="UniProtKB-ARBA"/>
</dbReference>
<keyword evidence="4" id="KW-0009">Actin-binding</keyword>
<organism evidence="8 9">
    <name type="scientific">Chytriomyces confervae</name>
    <dbReference type="NCBI Taxonomy" id="246404"/>
    <lineage>
        <taxon>Eukaryota</taxon>
        <taxon>Fungi</taxon>
        <taxon>Fungi incertae sedis</taxon>
        <taxon>Chytridiomycota</taxon>
        <taxon>Chytridiomycota incertae sedis</taxon>
        <taxon>Chytridiomycetes</taxon>
        <taxon>Chytridiales</taxon>
        <taxon>Chytriomycetaceae</taxon>
        <taxon>Chytriomyces</taxon>
    </lineage>
</organism>
<evidence type="ECO:0000313" key="8">
    <source>
        <dbReference type="EMBL" id="TPX63967.1"/>
    </source>
</evidence>
<dbReference type="SMART" id="SM00033">
    <property type="entry name" value="CH"/>
    <property type="match status" value="4"/>
</dbReference>